<evidence type="ECO:0000256" key="2">
    <source>
        <dbReference type="SAM" id="SignalP"/>
    </source>
</evidence>
<feature type="domain" description="Solute-binding protein family 3/N-terminal" evidence="3">
    <location>
        <begin position="39"/>
        <end position="261"/>
    </location>
</feature>
<dbReference type="PANTHER" id="PTHR35936:SF19">
    <property type="entry name" value="AMINO-ACID-BINDING PROTEIN YXEM-RELATED"/>
    <property type="match status" value="1"/>
</dbReference>
<feature type="signal peptide" evidence="2">
    <location>
        <begin position="1"/>
        <end position="22"/>
    </location>
</feature>
<keyword evidence="1 2" id="KW-0732">Signal</keyword>
<dbReference type="SMART" id="SM00062">
    <property type="entry name" value="PBPb"/>
    <property type="match status" value="1"/>
</dbReference>
<dbReference type="AlphaFoldDB" id="A0A5M6J0U9"/>
<accession>A0A5M6J0U9</accession>
<keyword evidence="5" id="KW-1185">Reference proteome</keyword>
<evidence type="ECO:0000313" key="5">
    <source>
        <dbReference type="Proteomes" id="UP000325255"/>
    </source>
</evidence>
<proteinExistence type="predicted"/>
<evidence type="ECO:0000259" key="3">
    <source>
        <dbReference type="SMART" id="SM00062"/>
    </source>
</evidence>
<dbReference type="InterPro" id="IPR001638">
    <property type="entry name" value="Solute-binding_3/MltF_N"/>
</dbReference>
<comment type="caution">
    <text evidence="4">The sequence shown here is derived from an EMBL/GenBank/DDBJ whole genome shotgun (WGS) entry which is preliminary data.</text>
</comment>
<protein>
    <submittedName>
        <fullName evidence="4">Amino acid ABC transporter substrate-binding protein</fullName>
    </submittedName>
</protein>
<evidence type="ECO:0000256" key="1">
    <source>
        <dbReference type="ARBA" id="ARBA00022729"/>
    </source>
</evidence>
<dbReference type="OrthoDB" id="7341446at2"/>
<gene>
    <name evidence="4" type="ORF">F1189_02685</name>
</gene>
<reference evidence="4 5" key="1">
    <citation type="submission" date="2019-09" db="EMBL/GenBank/DDBJ databases">
        <title>Genome sequence of Rhodovastum atsumiense, a diverse member of the Acetobacteraceae family of non-sulfur purple photosynthetic bacteria.</title>
        <authorList>
            <person name="Meyer T."/>
            <person name="Kyndt J."/>
        </authorList>
    </citation>
    <scope>NUCLEOTIDE SEQUENCE [LARGE SCALE GENOMIC DNA]</scope>
    <source>
        <strain evidence="4 5">DSM 21279</strain>
    </source>
</reference>
<dbReference type="PROSITE" id="PS51257">
    <property type="entry name" value="PROKAR_LIPOPROTEIN"/>
    <property type="match status" value="1"/>
</dbReference>
<dbReference type="Proteomes" id="UP000325255">
    <property type="component" value="Unassembled WGS sequence"/>
</dbReference>
<evidence type="ECO:0000313" key="4">
    <source>
        <dbReference type="EMBL" id="KAA5614203.1"/>
    </source>
</evidence>
<dbReference type="SUPFAM" id="SSF53850">
    <property type="entry name" value="Periplasmic binding protein-like II"/>
    <property type="match status" value="1"/>
</dbReference>
<feature type="chain" id="PRO_5024285529" evidence="2">
    <location>
        <begin position="23"/>
        <end position="274"/>
    </location>
</feature>
<dbReference type="Pfam" id="PF00497">
    <property type="entry name" value="SBP_bac_3"/>
    <property type="match status" value="1"/>
</dbReference>
<dbReference type="EMBL" id="VWPK01000003">
    <property type="protein sequence ID" value="KAA5614203.1"/>
    <property type="molecule type" value="Genomic_DNA"/>
</dbReference>
<name>A0A5M6J0U9_9PROT</name>
<dbReference type="PANTHER" id="PTHR35936">
    <property type="entry name" value="MEMBRANE-BOUND LYTIC MUREIN TRANSGLYCOSYLASE F"/>
    <property type="match status" value="1"/>
</dbReference>
<sequence>MRPRFLAALLVAGLLGCGTAGAQTCKPAHKIDSLVSPGKLTVAIYEYPPYAITAGGEIGGVDGEIVKSIAKAECLTVVPIVIDPAAGIQHVISGKADVAVGDWYRTAERAKVMGLSHPTYLDQMGIYSKDGASTVAALVGKKVGAVAGFMWVPDLQKLLGGNFKIYPNPVALMQDLVAGRVEMGVDSYGTGAYAQKKGAYPGIIVKVAQPDPRVKATADAAQATVLYTKGNASLGAAIDANIVEMHRNGALAGFLKSFGLDPSGADTGTPRVMN</sequence>
<dbReference type="Gene3D" id="3.40.190.10">
    <property type="entry name" value="Periplasmic binding protein-like II"/>
    <property type="match status" value="2"/>
</dbReference>
<organism evidence="4 5">
    <name type="scientific">Rhodovastum atsumiense</name>
    <dbReference type="NCBI Taxonomy" id="504468"/>
    <lineage>
        <taxon>Bacteria</taxon>
        <taxon>Pseudomonadati</taxon>
        <taxon>Pseudomonadota</taxon>
        <taxon>Alphaproteobacteria</taxon>
        <taxon>Acetobacterales</taxon>
        <taxon>Acetobacteraceae</taxon>
        <taxon>Rhodovastum</taxon>
    </lineage>
</organism>